<evidence type="ECO:0000313" key="1">
    <source>
        <dbReference type="EMBL" id="TFB81391.1"/>
    </source>
</evidence>
<evidence type="ECO:0000313" key="2">
    <source>
        <dbReference type="Proteomes" id="UP000298488"/>
    </source>
</evidence>
<reference evidence="1 2" key="1">
    <citation type="submission" date="2019-03" db="EMBL/GenBank/DDBJ databases">
        <title>Genomics of glacier-inhabiting Cryobacterium strains.</title>
        <authorList>
            <person name="Liu Q."/>
            <person name="Xin Y.-H."/>
        </authorList>
    </citation>
    <scope>NUCLEOTIDE SEQUENCE [LARGE SCALE GENOMIC DNA]</scope>
    <source>
        <strain evidence="1 2">CGMCC 1.10440</strain>
    </source>
</reference>
<protein>
    <submittedName>
        <fullName evidence="1">Uncharacterized protein</fullName>
    </submittedName>
</protein>
<dbReference type="Proteomes" id="UP000298488">
    <property type="component" value="Unassembled WGS sequence"/>
</dbReference>
<comment type="caution">
    <text evidence="1">The sequence shown here is derived from an EMBL/GenBank/DDBJ whole genome shotgun (WGS) entry which is preliminary data.</text>
</comment>
<name>A0A4R8VDE3_9MICO</name>
<accession>A0A4R8VDE3</accession>
<dbReference type="AlphaFoldDB" id="A0A4R8VDE3"/>
<keyword evidence="2" id="KW-1185">Reference proteome</keyword>
<sequence>MDDFLQKSDNPIILYIVIPAVAILVLYQIIRIAITLALRDHERWLEKRRIKAARTTYPVGQAFPPITPDAHEPF</sequence>
<gene>
    <name evidence="1" type="ORF">E3N84_00170</name>
</gene>
<dbReference type="OrthoDB" id="9894928at2"/>
<proteinExistence type="predicted"/>
<dbReference type="EMBL" id="SOFI01000001">
    <property type="protein sequence ID" value="TFB81391.1"/>
    <property type="molecule type" value="Genomic_DNA"/>
</dbReference>
<organism evidence="1 2">
    <name type="scientific">Terrimesophilobacter mesophilus</name>
    <dbReference type="NCBI Taxonomy" id="433647"/>
    <lineage>
        <taxon>Bacteria</taxon>
        <taxon>Bacillati</taxon>
        <taxon>Actinomycetota</taxon>
        <taxon>Actinomycetes</taxon>
        <taxon>Micrococcales</taxon>
        <taxon>Microbacteriaceae</taxon>
        <taxon>Terrimesophilobacter</taxon>
    </lineage>
</organism>
<dbReference type="RefSeq" id="WP_104094514.1">
    <property type="nucleotide sequence ID" value="NZ_JACHBP010000001.1"/>
</dbReference>